<dbReference type="SUPFAM" id="SSF53795">
    <property type="entry name" value="PEP carboxykinase-like"/>
    <property type="match status" value="1"/>
</dbReference>
<reference evidence="1 2" key="1">
    <citation type="submission" date="2019-06" db="EMBL/GenBank/DDBJ databases">
        <title>Sequencing the genomes of 1000 actinobacteria strains.</title>
        <authorList>
            <person name="Klenk H.-P."/>
        </authorList>
    </citation>
    <scope>NUCLEOTIDE SEQUENCE [LARGE SCALE GENOMIC DNA]</scope>
    <source>
        <strain evidence="1 2">DSM 21776</strain>
    </source>
</reference>
<accession>A0A543PXJ4</accession>
<proteinExistence type="predicted"/>
<dbReference type="Gene3D" id="3.40.50.300">
    <property type="entry name" value="P-loop containing nucleotide triphosphate hydrolases"/>
    <property type="match status" value="1"/>
</dbReference>
<name>A0A543PXJ4_9MICO</name>
<dbReference type="EMBL" id="VFQF01000001">
    <property type="protein sequence ID" value="TQN48799.1"/>
    <property type="molecule type" value="Genomic_DNA"/>
</dbReference>
<dbReference type="AlphaFoldDB" id="A0A543PXJ4"/>
<comment type="caution">
    <text evidence="1">The sequence shown here is derived from an EMBL/GenBank/DDBJ whole genome shotgun (WGS) entry which is preliminary data.</text>
</comment>
<evidence type="ECO:0000313" key="1">
    <source>
        <dbReference type="EMBL" id="TQN48799.1"/>
    </source>
</evidence>
<dbReference type="Proteomes" id="UP000320085">
    <property type="component" value="Unassembled WGS sequence"/>
</dbReference>
<evidence type="ECO:0008006" key="3">
    <source>
        <dbReference type="Google" id="ProtNLM"/>
    </source>
</evidence>
<evidence type="ECO:0000313" key="2">
    <source>
        <dbReference type="Proteomes" id="UP000320085"/>
    </source>
</evidence>
<sequence>MPRCLGITALDTPLRLTFARSVPQAFVQAVAHAWSRCLAESERSRVGAVEIDPALLAVHAPLDDSPEEFRCALQRLSQDVTHCLITAQAGRLLMFHAAAVSHPQTGASMVFVAPSGTGKTTLTRLLGRTHGYLTDETVGIEPATGRIHPYPKPLSVAYGENGRKFETSPDDLGLVAAHPVPAVARIVLLRREYGAPAPASVEELDVLDAVAALIPETSALNRLPRPLQSVAELLTRTGPLVRLSYHEAGELVPLVFRMFEDAA</sequence>
<gene>
    <name evidence="1" type="ORF">FHX52_1946</name>
</gene>
<organism evidence="1 2">
    <name type="scientific">Humibacillus xanthopallidus</name>
    <dbReference type="NCBI Taxonomy" id="412689"/>
    <lineage>
        <taxon>Bacteria</taxon>
        <taxon>Bacillati</taxon>
        <taxon>Actinomycetota</taxon>
        <taxon>Actinomycetes</taxon>
        <taxon>Micrococcales</taxon>
        <taxon>Intrasporangiaceae</taxon>
        <taxon>Humibacillus</taxon>
    </lineage>
</organism>
<dbReference type="InterPro" id="IPR027417">
    <property type="entry name" value="P-loop_NTPase"/>
</dbReference>
<protein>
    <recommendedName>
        <fullName evidence="3">Hpr(Ser) kinase/phosphatase</fullName>
    </recommendedName>
</protein>